<evidence type="ECO:0000256" key="1">
    <source>
        <dbReference type="ARBA" id="ARBA00022723"/>
    </source>
</evidence>
<dbReference type="InterPro" id="IPR036236">
    <property type="entry name" value="Znf_C2H2_sf"/>
</dbReference>
<dbReference type="InParanoid" id="K1QEQ4"/>
<feature type="domain" description="C2H2-type" evidence="5">
    <location>
        <begin position="196"/>
        <end position="223"/>
    </location>
</feature>
<organism evidence="6">
    <name type="scientific">Magallana gigas</name>
    <name type="common">Pacific oyster</name>
    <name type="synonym">Crassostrea gigas</name>
    <dbReference type="NCBI Taxonomy" id="29159"/>
    <lineage>
        <taxon>Eukaryota</taxon>
        <taxon>Metazoa</taxon>
        <taxon>Spiralia</taxon>
        <taxon>Lophotrochozoa</taxon>
        <taxon>Mollusca</taxon>
        <taxon>Bivalvia</taxon>
        <taxon>Autobranchia</taxon>
        <taxon>Pteriomorphia</taxon>
        <taxon>Ostreida</taxon>
        <taxon>Ostreoidea</taxon>
        <taxon>Ostreidae</taxon>
        <taxon>Magallana</taxon>
    </lineage>
</organism>
<feature type="domain" description="C2H2-type" evidence="5">
    <location>
        <begin position="159"/>
        <end position="188"/>
    </location>
</feature>
<dbReference type="AlphaFoldDB" id="K1QEQ4"/>
<dbReference type="PROSITE" id="PS50157">
    <property type="entry name" value="ZINC_FINGER_C2H2_2"/>
    <property type="match status" value="5"/>
</dbReference>
<proteinExistence type="predicted"/>
<reference evidence="6" key="1">
    <citation type="journal article" date="2012" name="Nature">
        <title>The oyster genome reveals stress adaptation and complexity of shell formation.</title>
        <authorList>
            <person name="Zhang G."/>
            <person name="Fang X."/>
            <person name="Guo X."/>
            <person name="Li L."/>
            <person name="Luo R."/>
            <person name="Xu F."/>
            <person name="Yang P."/>
            <person name="Zhang L."/>
            <person name="Wang X."/>
            <person name="Qi H."/>
            <person name="Xiong Z."/>
            <person name="Que H."/>
            <person name="Xie Y."/>
            <person name="Holland P.W."/>
            <person name="Paps J."/>
            <person name="Zhu Y."/>
            <person name="Wu F."/>
            <person name="Chen Y."/>
            <person name="Wang J."/>
            <person name="Peng C."/>
            <person name="Meng J."/>
            <person name="Yang L."/>
            <person name="Liu J."/>
            <person name="Wen B."/>
            <person name="Zhang N."/>
            <person name="Huang Z."/>
            <person name="Zhu Q."/>
            <person name="Feng Y."/>
            <person name="Mount A."/>
            <person name="Hedgecock D."/>
            <person name="Xu Z."/>
            <person name="Liu Y."/>
            <person name="Domazet-Loso T."/>
            <person name="Du Y."/>
            <person name="Sun X."/>
            <person name="Zhang S."/>
            <person name="Liu B."/>
            <person name="Cheng P."/>
            <person name="Jiang X."/>
            <person name="Li J."/>
            <person name="Fan D."/>
            <person name="Wang W."/>
            <person name="Fu W."/>
            <person name="Wang T."/>
            <person name="Wang B."/>
            <person name="Zhang J."/>
            <person name="Peng Z."/>
            <person name="Li Y."/>
            <person name="Li N."/>
            <person name="Wang J."/>
            <person name="Chen M."/>
            <person name="He Y."/>
            <person name="Tan F."/>
            <person name="Song X."/>
            <person name="Zheng Q."/>
            <person name="Huang R."/>
            <person name="Yang H."/>
            <person name="Du X."/>
            <person name="Chen L."/>
            <person name="Yang M."/>
            <person name="Gaffney P.M."/>
            <person name="Wang S."/>
            <person name="Luo L."/>
            <person name="She Z."/>
            <person name="Ming Y."/>
            <person name="Huang W."/>
            <person name="Zhang S."/>
            <person name="Huang B."/>
            <person name="Zhang Y."/>
            <person name="Qu T."/>
            <person name="Ni P."/>
            <person name="Miao G."/>
            <person name="Wang J."/>
            <person name="Wang Q."/>
            <person name="Steinberg C.E."/>
            <person name="Wang H."/>
            <person name="Li N."/>
            <person name="Qian L."/>
            <person name="Zhang G."/>
            <person name="Li Y."/>
            <person name="Yang H."/>
            <person name="Liu X."/>
            <person name="Wang J."/>
            <person name="Yin Y."/>
            <person name="Wang J."/>
        </authorList>
    </citation>
    <scope>NUCLEOTIDE SEQUENCE [LARGE SCALE GENOMIC DNA]</scope>
    <source>
        <strain evidence="6">05x7-T-G4-1.051#20</strain>
    </source>
</reference>
<protein>
    <submittedName>
        <fullName evidence="6">Zinc finger and BTB domain-containing protein 24</fullName>
    </submittedName>
</protein>
<dbReference type="Pfam" id="PF00096">
    <property type="entry name" value="zf-C2H2"/>
    <property type="match status" value="1"/>
</dbReference>
<dbReference type="SUPFAM" id="SSF57667">
    <property type="entry name" value="beta-beta-alpha zinc fingers"/>
    <property type="match status" value="3"/>
</dbReference>
<dbReference type="HOGENOM" id="CLU_575213_0_0_1"/>
<keyword evidence="3" id="KW-0863">Zinc-finger</keyword>
<dbReference type="PANTHER" id="PTHR24379">
    <property type="entry name" value="KRAB AND ZINC FINGER DOMAIN-CONTAINING"/>
    <property type="match status" value="1"/>
</dbReference>
<dbReference type="EMBL" id="JH817065">
    <property type="protein sequence ID" value="EKC19991.1"/>
    <property type="molecule type" value="Genomic_DNA"/>
</dbReference>
<feature type="domain" description="C2H2-type" evidence="5">
    <location>
        <begin position="282"/>
        <end position="309"/>
    </location>
</feature>
<dbReference type="SMART" id="SM00355">
    <property type="entry name" value="ZnF_C2H2"/>
    <property type="match status" value="6"/>
</dbReference>
<sequence length="475" mass="53710">MRLFHSGGILTIYNNIVNRPLVEEAEGIFNFLSEPEKRQALQFLLSVFRRYNSSIVPVLDTSRSSESCKTAKAKELGDVIQTFSLLLEKQISKLEDGLEKSVTDGVEQCLSVEPACESNGEDKQQHTVYTYSVIENTGNEEKQSFSLQHLPPNRKEKPFQCCKCRTSFRTMKGLLKHRQTNRHLVKEGNVINEKKYLCSMCGRKYFRKQALQRHLKNHKEEAPHQCEFCSFTSKEANNLKRHMDLHFESKRNFVCEVCGAAFHAKNTLDTHIAFKHNDSRLFQCNVCEATFKVKNALKRHSLVHSELKSHKCWCGVGFKRLTNLRRHMLRIHGSTDGLLPPVKRVKSLDSNKKAPVSRTDLVEHSVADLSVADTNTHVVPFNQDTKVTNGASLVPLPQDTFRDQLRGVADVSSGQGETCGNGITVAPILLNNKNNARLSLHKLYPDNPQCNSLALPQSVGLSNVIRQIQEVFDLS</sequence>
<gene>
    <name evidence="6" type="ORF">CGI_10007168</name>
</gene>
<name>K1QEQ4_MAGGI</name>
<evidence type="ECO:0000256" key="4">
    <source>
        <dbReference type="ARBA" id="ARBA00022833"/>
    </source>
</evidence>
<evidence type="ECO:0000313" key="6">
    <source>
        <dbReference type="EMBL" id="EKC19991.1"/>
    </source>
</evidence>
<dbReference type="PROSITE" id="PS00028">
    <property type="entry name" value="ZINC_FINGER_C2H2_1"/>
    <property type="match status" value="3"/>
</dbReference>
<evidence type="ECO:0000259" key="5">
    <source>
        <dbReference type="PROSITE" id="PS50157"/>
    </source>
</evidence>
<dbReference type="Gene3D" id="3.30.160.60">
    <property type="entry name" value="Classic Zinc Finger"/>
    <property type="match status" value="3"/>
</dbReference>
<dbReference type="InterPro" id="IPR013087">
    <property type="entry name" value="Znf_C2H2_type"/>
</dbReference>
<dbReference type="GO" id="GO:0008270">
    <property type="term" value="F:zinc ion binding"/>
    <property type="evidence" value="ECO:0007669"/>
    <property type="project" value="UniProtKB-KW"/>
</dbReference>
<keyword evidence="2" id="KW-0677">Repeat</keyword>
<evidence type="ECO:0000256" key="3">
    <source>
        <dbReference type="ARBA" id="ARBA00022771"/>
    </source>
</evidence>
<accession>K1QEQ4</accession>
<feature type="domain" description="C2H2-type" evidence="5">
    <location>
        <begin position="224"/>
        <end position="251"/>
    </location>
</feature>
<dbReference type="PANTHER" id="PTHR24379:SF121">
    <property type="entry name" value="C2H2-TYPE DOMAIN-CONTAINING PROTEIN"/>
    <property type="match status" value="1"/>
</dbReference>
<feature type="domain" description="C2H2-type" evidence="5">
    <location>
        <begin position="253"/>
        <end position="281"/>
    </location>
</feature>
<keyword evidence="1" id="KW-0479">Metal-binding</keyword>
<keyword evidence="4" id="KW-0862">Zinc</keyword>
<dbReference type="Pfam" id="PF13894">
    <property type="entry name" value="zf-C2H2_4"/>
    <property type="match status" value="1"/>
</dbReference>
<evidence type="ECO:0000256" key="2">
    <source>
        <dbReference type="ARBA" id="ARBA00022737"/>
    </source>
</evidence>